<proteinExistence type="predicted"/>
<feature type="chain" id="PRO_5044844889" evidence="2">
    <location>
        <begin position="25"/>
        <end position="795"/>
    </location>
</feature>
<dbReference type="Proteomes" id="UP001516400">
    <property type="component" value="Unassembled WGS sequence"/>
</dbReference>
<dbReference type="EMBL" id="JABFTP020000062">
    <property type="protein sequence ID" value="KAL3273897.1"/>
    <property type="molecule type" value="Genomic_DNA"/>
</dbReference>
<feature type="compositionally biased region" description="Basic and acidic residues" evidence="1">
    <location>
        <begin position="161"/>
        <end position="195"/>
    </location>
</feature>
<accession>A0ABD2N634</accession>
<feature type="signal peptide" evidence="2">
    <location>
        <begin position="1"/>
        <end position="24"/>
    </location>
</feature>
<organism evidence="3 4">
    <name type="scientific">Cryptolaemus montrouzieri</name>
    <dbReference type="NCBI Taxonomy" id="559131"/>
    <lineage>
        <taxon>Eukaryota</taxon>
        <taxon>Metazoa</taxon>
        <taxon>Ecdysozoa</taxon>
        <taxon>Arthropoda</taxon>
        <taxon>Hexapoda</taxon>
        <taxon>Insecta</taxon>
        <taxon>Pterygota</taxon>
        <taxon>Neoptera</taxon>
        <taxon>Endopterygota</taxon>
        <taxon>Coleoptera</taxon>
        <taxon>Polyphaga</taxon>
        <taxon>Cucujiformia</taxon>
        <taxon>Coccinelloidea</taxon>
        <taxon>Coccinellidae</taxon>
        <taxon>Scymninae</taxon>
        <taxon>Scymnini</taxon>
        <taxon>Cryptolaemus</taxon>
    </lineage>
</organism>
<feature type="compositionally biased region" description="Basic and acidic residues" evidence="1">
    <location>
        <begin position="139"/>
        <end position="151"/>
    </location>
</feature>
<evidence type="ECO:0000256" key="1">
    <source>
        <dbReference type="SAM" id="MobiDB-lite"/>
    </source>
</evidence>
<protein>
    <submittedName>
        <fullName evidence="3">Uncharacterized protein</fullName>
    </submittedName>
</protein>
<feature type="compositionally biased region" description="Basic and acidic residues" evidence="1">
    <location>
        <begin position="103"/>
        <end position="120"/>
    </location>
</feature>
<evidence type="ECO:0000313" key="4">
    <source>
        <dbReference type="Proteomes" id="UP001516400"/>
    </source>
</evidence>
<feature type="compositionally biased region" description="Polar residues" evidence="1">
    <location>
        <begin position="196"/>
        <end position="210"/>
    </location>
</feature>
<evidence type="ECO:0000313" key="3">
    <source>
        <dbReference type="EMBL" id="KAL3273897.1"/>
    </source>
</evidence>
<evidence type="ECO:0000256" key="2">
    <source>
        <dbReference type="SAM" id="SignalP"/>
    </source>
</evidence>
<keyword evidence="4" id="KW-1185">Reference proteome</keyword>
<feature type="compositionally biased region" description="Polar residues" evidence="1">
    <location>
        <begin position="127"/>
        <end position="138"/>
    </location>
</feature>
<keyword evidence="2" id="KW-0732">Signal</keyword>
<feature type="region of interest" description="Disordered" evidence="1">
    <location>
        <begin position="103"/>
        <end position="232"/>
    </location>
</feature>
<comment type="caution">
    <text evidence="3">The sequence shown here is derived from an EMBL/GenBank/DDBJ whole genome shotgun (WGS) entry which is preliminary data.</text>
</comment>
<dbReference type="AlphaFoldDB" id="A0ABD2N634"/>
<gene>
    <name evidence="3" type="ORF">HHI36_015321</name>
</gene>
<name>A0ABD2N634_9CUCU</name>
<sequence length="795" mass="94551">MLPPIMKGFTDIIAMVLLFSRIECYMIDKSYGCLKTDVLLNRSTMIYPEQNLCLMGTRNQGTVSDKYGYLKGKIESLKEITPMKQTRSIGNSRDIASTRRDYLDASKRMDRRSTIFPERRSNHRQNVRMNPSDVSSIRNDQRNVRGVDEQNIRGFKSSRINSRDSARETSRSREALPENRQRYFENRNLSDEKRFSSNNRQVTRSTSNIPSEVRNGRNGRIQRFGNDQRQRQNLRIVKREQLGRFSILRDANRLGENRRQTRISRYDINIERLNPLRNDDHKQIRDVPVSDISFRNLQDTRVHRFNNEKRTVSGRDLPENLSRVSRNYRENLKSSESRDNTVRKTVKSHEIPSLSLRKRVSKIDTSRTLENRRLSTENYSRMSKQSYDERIMRKVISRLTALHDITATSNGKTSNDRSISRIRDFTRQTNIRRDTRTKPYELRENLKGLRNIEANAERREASRSDQIRNRFISGDSRQVMRTSREKTRSTFDIDRRNYLNTFKADRSYARRDMIGETSRSERRNFADLNEQSRRFRNIRAEERSITEHLRRVSSRETRKFNEERTQSRGRVLSDNRLARDDLRDERRNVELHNRRERNFRLTLEGVNRMDSKRDVSRERISQSDRLPNHRNTREFVTYRDNRKTIEKMDNEQHILNRESSLQRNGRDSDRLLKNMRTLMPFSAKDSRRESDDASVTRFTLRMFNYYKENTPYHLPDGISRNQRLASRDIWQQRKLSSLNKMEKENNVEIAAVGPWFRTMHITMAVIVLGQLMLGTGENTKSRVFPFSYLAKLKSY</sequence>
<reference evidence="3 4" key="1">
    <citation type="journal article" date="2021" name="BMC Biol.">
        <title>Horizontally acquired antibacterial genes associated with adaptive radiation of ladybird beetles.</title>
        <authorList>
            <person name="Li H.S."/>
            <person name="Tang X.F."/>
            <person name="Huang Y.H."/>
            <person name="Xu Z.Y."/>
            <person name="Chen M.L."/>
            <person name="Du X.Y."/>
            <person name="Qiu B.Y."/>
            <person name="Chen P.T."/>
            <person name="Zhang W."/>
            <person name="Slipinski A."/>
            <person name="Escalona H.E."/>
            <person name="Waterhouse R.M."/>
            <person name="Zwick A."/>
            <person name="Pang H."/>
        </authorList>
    </citation>
    <scope>NUCLEOTIDE SEQUENCE [LARGE SCALE GENOMIC DNA]</scope>
    <source>
        <strain evidence="3">SYSU2018</strain>
    </source>
</reference>